<gene>
    <name evidence="1" type="ORF">C8Q69DRAFT_193054</name>
</gene>
<dbReference type="Gene3D" id="3.40.50.1240">
    <property type="entry name" value="Phosphoglycerate mutase-like"/>
    <property type="match status" value="1"/>
</dbReference>
<dbReference type="InterPro" id="IPR050275">
    <property type="entry name" value="PGM_Phosphatase"/>
</dbReference>
<dbReference type="GO" id="GO:0005737">
    <property type="term" value="C:cytoplasm"/>
    <property type="evidence" value="ECO:0007669"/>
    <property type="project" value="TreeGrafter"/>
</dbReference>
<dbReference type="InterPro" id="IPR029033">
    <property type="entry name" value="His_PPase_superfam"/>
</dbReference>
<dbReference type="PANTHER" id="PTHR48100:SF54">
    <property type="entry name" value="PHOSPHATASE SPAC5H10.03-RELATED"/>
    <property type="match status" value="1"/>
</dbReference>
<comment type="caution">
    <text evidence="1">The sequence shown here is derived from an EMBL/GenBank/DDBJ whole genome shotgun (WGS) entry which is preliminary data.</text>
</comment>
<organism evidence="1 2">
    <name type="scientific">Byssochlamys spectabilis</name>
    <name type="common">Paecilomyces variotii</name>
    <dbReference type="NCBI Taxonomy" id="264951"/>
    <lineage>
        <taxon>Eukaryota</taxon>
        <taxon>Fungi</taxon>
        <taxon>Dikarya</taxon>
        <taxon>Ascomycota</taxon>
        <taxon>Pezizomycotina</taxon>
        <taxon>Eurotiomycetes</taxon>
        <taxon>Eurotiomycetidae</taxon>
        <taxon>Eurotiales</taxon>
        <taxon>Thermoascaceae</taxon>
        <taxon>Paecilomyces</taxon>
    </lineage>
</organism>
<name>A0A443HHC7_BYSSP</name>
<keyword evidence="2" id="KW-1185">Reference proteome</keyword>
<dbReference type="Pfam" id="PF00300">
    <property type="entry name" value="His_Phos_1"/>
    <property type="match status" value="1"/>
</dbReference>
<reference evidence="1 2" key="1">
    <citation type="journal article" date="2018" name="Front. Microbiol.">
        <title>Genomic and genetic insights into a cosmopolitan fungus, Paecilomyces variotii (Eurotiales).</title>
        <authorList>
            <person name="Urquhart A.S."/>
            <person name="Mondo S.J."/>
            <person name="Makela M.R."/>
            <person name="Hane J.K."/>
            <person name="Wiebenga A."/>
            <person name="He G."/>
            <person name="Mihaltcheva S."/>
            <person name="Pangilinan J."/>
            <person name="Lipzen A."/>
            <person name="Barry K."/>
            <person name="de Vries R.P."/>
            <person name="Grigoriev I.V."/>
            <person name="Idnurm A."/>
        </authorList>
    </citation>
    <scope>NUCLEOTIDE SEQUENCE [LARGE SCALE GENOMIC DNA]</scope>
    <source>
        <strain evidence="1 2">CBS 101075</strain>
    </source>
</reference>
<dbReference type="Proteomes" id="UP000283841">
    <property type="component" value="Unassembled WGS sequence"/>
</dbReference>
<dbReference type="SMART" id="SM00855">
    <property type="entry name" value="PGAM"/>
    <property type="match status" value="1"/>
</dbReference>
<evidence type="ECO:0000313" key="1">
    <source>
        <dbReference type="EMBL" id="RWQ91233.1"/>
    </source>
</evidence>
<proteinExistence type="predicted"/>
<dbReference type="GeneID" id="39595275"/>
<dbReference type="RefSeq" id="XP_028480878.1">
    <property type="nucleotide sequence ID" value="XM_028625998.1"/>
</dbReference>
<evidence type="ECO:0000313" key="2">
    <source>
        <dbReference type="Proteomes" id="UP000283841"/>
    </source>
</evidence>
<dbReference type="GO" id="GO:0016791">
    <property type="term" value="F:phosphatase activity"/>
    <property type="evidence" value="ECO:0007669"/>
    <property type="project" value="TreeGrafter"/>
</dbReference>
<dbReference type="EMBL" id="RCNU01000024">
    <property type="protein sequence ID" value="RWQ91233.1"/>
    <property type="molecule type" value="Genomic_DNA"/>
</dbReference>
<dbReference type="OrthoDB" id="496981at2759"/>
<dbReference type="AlphaFoldDB" id="A0A443HHC7"/>
<accession>A0A443HHC7</accession>
<dbReference type="PANTHER" id="PTHR48100">
    <property type="entry name" value="BROAD-SPECIFICITY PHOSPHATASE YOR283W-RELATED"/>
    <property type="match status" value="1"/>
</dbReference>
<dbReference type="SUPFAM" id="SSF53254">
    <property type="entry name" value="Phosphoglycerate mutase-like"/>
    <property type="match status" value="1"/>
</dbReference>
<sequence>MAPIVHCVRHAQGFHNLCTENHVIQDPLLTELGEEQCRKLRDSFPFHSQIDLVTASPLRRTIYTALLSFEPVFKEKKDVKVVAIPEAQETSDVPCDTGSDPDFLKKEFEEKKLPVDLSLVKEGWNTKKGKWAPETKAIKDRAREVRRWLKARPEKEIVLVTHGGFLHYFTEDWEDSSHYQGTGWSNTEYRTYRFTDTVDTEDLEGYTVDGDNASIVETLDSRQRRGKEGPVPSREQQKTFYKLGIQGWDDQGLQLSVAERESAKVPTGKEVEGTRI</sequence>
<dbReference type="CDD" id="cd07067">
    <property type="entry name" value="HP_PGM_like"/>
    <property type="match status" value="1"/>
</dbReference>
<dbReference type="InterPro" id="IPR013078">
    <property type="entry name" value="His_Pase_superF_clade-1"/>
</dbReference>
<dbReference type="VEuPathDB" id="FungiDB:C8Q69DRAFT_193054"/>
<protein>
    <submittedName>
        <fullName evidence="1">Phosphoglycerate mutase family protein</fullName>
    </submittedName>
</protein>